<comment type="caution">
    <text evidence="5">The sequence shown here is derived from an EMBL/GenBank/DDBJ whole genome shotgun (WGS) entry which is preliminary data.</text>
</comment>
<dbReference type="InterPro" id="IPR001034">
    <property type="entry name" value="DeoR_HTH"/>
</dbReference>
<evidence type="ECO:0000256" key="1">
    <source>
        <dbReference type="ARBA" id="ARBA00023015"/>
    </source>
</evidence>
<dbReference type="InterPro" id="IPR018356">
    <property type="entry name" value="Tscrpt_reg_HTH_DeoR_CS"/>
</dbReference>
<dbReference type="SMART" id="SM01134">
    <property type="entry name" value="DeoRC"/>
    <property type="match status" value="1"/>
</dbReference>
<dbReference type="PROSITE" id="PS00894">
    <property type="entry name" value="HTH_DEOR_1"/>
    <property type="match status" value="1"/>
</dbReference>
<protein>
    <submittedName>
        <fullName evidence="5">DeoR/GlpR family DNA-binding transcription regulator</fullName>
    </submittedName>
</protein>
<evidence type="ECO:0000256" key="3">
    <source>
        <dbReference type="ARBA" id="ARBA00023163"/>
    </source>
</evidence>
<evidence type="ECO:0000259" key="4">
    <source>
        <dbReference type="PROSITE" id="PS51000"/>
    </source>
</evidence>
<dbReference type="RefSeq" id="WP_308950887.1">
    <property type="nucleotide sequence ID" value="NZ_JARXHW010000029.1"/>
</dbReference>
<accession>A0ABU1AW14</accession>
<name>A0ABU1AW14_9BACT</name>
<dbReference type="SUPFAM" id="SSF46785">
    <property type="entry name" value="Winged helix' DNA-binding domain"/>
    <property type="match status" value="1"/>
</dbReference>
<feature type="domain" description="HTH deoR-type" evidence="4">
    <location>
        <begin position="3"/>
        <end position="58"/>
    </location>
</feature>
<dbReference type="GO" id="GO:0003677">
    <property type="term" value="F:DNA binding"/>
    <property type="evidence" value="ECO:0007669"/>
    <property type="project" value="UniProtKB-KW"/>
</dbReference>
<gene>
    <name evidence="5" type="ORF">QEH52_12545</name>
</gene>
<dbReference type="Pfam" id="PF00455">
    <property type="entry name" value="DeoRC"/>
    <property type="match status" value="1"/>
</dbReference>
<dbReference type="SUPFAM" id="SSF100950">
    <property type="entry name" value="NagB/RpiA/CoA transferase-like"/>
    <property type="match status" value="1"/>
</dbReference>
<dbReference type="Pfam" id="PF08220">
    <property type="entry name" value="HTH_DeoR"/>
    <property type="match status" value="1"/>
</dbReference>
<dbReference type="InterPro" id="IPR014036">
    <property type="entry name" value="DeoR-like_C"/>
</dbReference>
<sequence>MLAPERQQQILTLLEERGTVRTIDLAEEFQVTDETIRRDLQVLADNQQLSRVHGGASSLNGRPKLQSFSERHLLEVEKKEAIAKVALERIRPGQTYAFDSSTTSFALVTMLPDLPYRVLTNAYAVIAQLVNMEQIDLISTGGNYHPKTQTFISGESYSVLRRHNINCAFVSCIGLDKQRGPSEGFEQQAVFKETLIQVAQKVVLLVDSTKLNQNSEYFFANLHDITEIITDNGAPADFVKELRAAGCTVTIAQP</sequence>
<proteinExistence type="predicted"/>
<dbReference type="PROSITE" id="PS51000">
    <property type="entry name" value="HTH_DEOR_2"/>
    <property type="match status" value="1"/>
</dbReference>
<dbReference type="InterPro" id="IPR050313">
    <property type="entry name" value="Carb_Metab_HTH_regulators"/>
</dbReference>
<keyword evidence="1" id="KW-0805">Transcription regulation</keyword>
<dbReference type="EMBL" id="JARXHW010000029">
    <property type="protein sequence ID" value="MDQ8208345.1"/>
    <property type="molecule type" value="Genomic_DNA"/>
</dbReference>
<dbReference type="InterPro" id="IPR036388">
    <property type="entry name" value="WH-like_DNA-bd_sf"/>
</dbReference>
<keyword evidence="6" id="KW-1185">Reference proteome</keyword>
<evidence type="ECO:0000313" key="6">
    <source>
        <dbReference type="Proteomes" id="UP001225316"/>
    </source>
</evidence>
<evidence type="ECO:0000256" key="2">
    <source>
        <dbReference type="ARBA" id="ARBA00023125"/>
    </source>
</evidence>
<dbReference type="PANTHER" id="PTHR30363">
    <property type="entry name" value="HTH-TYPE TRANSCRIPTIONAL REGULATOR SRLR-RELATED"/>
    <property type="match status" value="1"/>
</dbReference>
<dbReference type="Gene3D" id="1.10.10.10">
    <property type="entry name" value="Winged helix-like DNA-binding domain superfamily/Winged helix DNA-binding domain"/>
    <property type="match status" value="1"/>
</dbReference>
<reference evidence="5 6" key="1">
    <citation type="submission" date="2023-04" db="EMBL/GenBank/DDBJ databases">
        <title>A novel bacteria isolated from coastal sediment.</title>
        <authorList>
            <person name="Liu X.-J."/>
            <person name="Du Z.-J."/>
        </authorList>
    </citation>
    <scope>NUCLEOTIDE SEQUENCE [LARGE SCALE GENOMIC DNA]</scope>
    <source>
        <strain evidence="5 6">SDUM461003</strain>
    </source>
</reference>
<dbReference type="SMART" id="SM00420">
    <property type="entry name" value="HTH_DEOR"/>
    <property type="match status" value="1"/>
</dbReference>
<dbReference type="PANTHER" id="PTHR30363:SF44">
    <property type="entry name" value="AGA OPERON TRANSCRIPTIONAL REPRESSOR-RELATED"/>
    <property type="match status" value="1"/>
</dbReference>
<dbReference type="InterPro" id="IPR037171">
    <property type="entry name" value="NagB/RpiA_transferase-like"/>
</dbReference>
<organism evidence="5 6">
    <name type="scientific">Thalassobacterium maritimum</name>
    <dbReference type="NCBI Taxonomy" id="3041265"/>
    <lineage>
        <taxon>Bacteria</taxon>
        <taxon>Pseudomonadati</taxon>
        <taxon>Verrucomicrobiota</taxon>
        <taxon>Opitutia</taxon>
        <taxon>Puniceicoccales</taxon>
        <taxon>Coraliomargaritaceae</taxon>
        <taxon>Thalassobacterium</taxon>
    </lineage>
</organism>
<dbReference type="Proteomes" id="UP001225316">
    <property type="component" value="Unassembled WGS sequence"/>
</dbReference>
<keyword evidence="2 5" id="KW-0238">DNA-binding</keyword>
<evidence type="ECO:0000313" key="5">
    <source>
        <dbReference type="EMBL" id="MDQ8208345.1"/>
    </source>
</evidence>
<dbReference type="InterPro" id="IPR036390">
    <property type="entry name" value="WH_DNA-bd_sf"/>
</dbReference>
<dbReference type="PRINTS" id="PR00037">
    <property type="entry name" value="HTHLACR"/>
</dbReference>
<keyword evidence="3" id="KW-0804">Transcription</keyword>